<keyword evidence="3" id="KW-0808">Transferase</keyword>
<evidence type="ECO:0000256" key="5">
    <source>
        <dbReference type="ARBA" id="ARBA00023006"/>
    </source>
</evidence>
<dbReference type="AlphaFoldDB" id="A0AA39FFG7"/>
<keyword evidence="8" id="KW-1185">Reference proteome</keyword>
<keyword evidence="5" id="KW-0072">Autophagy</keyword>
<evidence type="ECO:0000256" key="3">
    <source>
        <dbReference type="ARBA" id="ARBA00022679"/>
    </source>
</evidence>
<dbReference type="EMBL" id="JAQQBR010001831">
    <property type="protein sequence ID" value="KAK0168600.1"/>
    <property type="molecule type" value="Genomic_DNA"/>
</dbReference>
<evidence type="ECO:0000313" key="8">
    <source>
        <dbReference type="Proteomes" id="UP001168972"/>
    </source>
</evidence>
<dbReference type="PANTHER" id="PTHR14957">
    <property type="entry name" value="UBIQUITIN-LIKE-CONJUGATING ENZYME ATG10"/>
    <property type="match status" value="1"/>
</dbReference>
<dbReference type="GO" id="GO:0032446">
    <property type="term" value="P:protein modification by small protein conjugation"/>
    <property type="evidence" value="ECO:0007669"/>
    <property type="project" value="TreeGrafter"/>
</dbReference>
<evidence type="ECO:0000256" key="4">
    <source>
        <dbReference type="ARBA" id="ARBA00022786"/>
    </source>
</evidence>
<organism evidence="7 8">
    <name type="scientific">Microctonus hyperodae</name>
    <name type="common">Parasitoid wasp</name>
    <dbReference type="NCBI Taxonomy" id="165561"/>
    <lineage>
        <taxon>Eukaryota</taxon>
        <taxon>Metazoa</taxon>
        <taxon>Ecdysozoa</taxon>
        <taxon>Arthropoda</taxon>
        <taxon>Hexapoda</taxon>
        <taxon>Insecta</taxon>
        <taxon>Pterygota</taxon>
        <taxon>Neoptera</taxon>
        <taxon>Endopterygota</taxon>
        <taxon>Hymenoptera</taxon>
        <taxon>Apocrita</taxon>
        <taxon>Ichneumonoidea</taxon>
        <taxon>Braconidae</taxon>
        <taxon>Euphorinae</taxon>
        <taxon>Microctonus</taxon>
    </lineage>
</organism>
<dbReference type="Proteomes" id="UP001168972">
    <property type="component" value="Unassembled WGS sequence"/>
</dbReference>
<evidence type="ECO:0000256" key="2">
    <source>
        <dbReference type="ARBA" id="ARBA00021099"/>
    </source>
</evidence>
<sequence>MVIMNFLGKTDIPGQAYLSREIKTFVNNNLITGSDDGSHSMNSNDMYKMSEVKDPFEASSDQEVPLIIEHHILWSMSYSVPVLLFNGFLSDFPGINPVSVELAQRLVHHGRLNYSELSQTIHPILGKTFLQLHPCMSKELIQNTSKSKNKLVSWLSAVAPAALNFQLKNEYFTLTNESEVCH</sequence>
<keyword evidence="4" id="KW-0833">Ubl conjugation pathway</keyword>
<accession>A0AA39FFG7</accession>
<dbReference type="Gene3D" id="3.30.1460.50">
    <property type="match status" value="1"/>
</dbReference>
<dbReference type="GO" id="GO:0000422">
    <property type="term" value="P:autophagy of mitochondrion"/>
    <property type="evidence" value="ECO:0007669"/>
    <property type="project" value="TreeGrafter"/>
</dbReference>
<evidence type="ECO:0000256" key="6">
    <source>
        <dbReference type="ARBA" id="ARBA00029833"/>
    </source>
</evidence>
<evidence type="ECO:0000313" key="7">
    <source>
        <dbReference type="EMBL" id="KAK0168600.1"/>
    </source>
</evidence>
<proteinExistence type="inferred from homology"/>
<reference evidence="7" key="1">
    <citation type="journal article" date="2023" name="bioRxiv">
        <title>Scaffold-level genome assemblies of two parasitoid biocontrol wasps reveal the parthenogenesis mechanism and an associated novel virus.</title>
        <authorList>
            <person name="Inwood S."/>
            <person name="Skelly J."/>
            <person name="Guhlin J."/>
            <person name="Harrop T."/>
            <person name="Goldson S."/>
            <person name="Dearden P."/>
        </authorList>
    </citation>
    <scope>NUCLEOTIDE SEQUENCE</scope>
    <source>
        <strain evidence="7">Lincoln</strain>
        <tissue evidence="7">Whole body</tissue>
    </source>
</reference>
<protein>
    <recommendedName>
        <fullName evidence="2">Ubiquitin-like-conjugating enzyme ATG10</fullName>
    </recommendedName>
    <alternativeName>
        <fullName evidence="6">Autophagy-related protein 10</fullName>
    </alternativeName>
</protein>
<dbReference type="GO" id="GO:0000045">
    <property type="term" value="P:autophagosome assembly"/>
    <property type="evidence" value="ECO:0007669"/>
    <property type="project" value="TreeGrafter"/>
</dbReference>
<dbReference type="PANTHER" id="PTHR14957:SF1">
    <property type="entry name" value="UBIQUITIN-LIKE-CONJUGATING ENZYME ATG10"/>
    <property type="match status" value="1"/>
</dbReference>
<dbReference type="InterPro" id="IPR007135">
    <property type="entry name" value="Atg3/Atg10"/>
</dbReference>
<dbReference type="GO" id="GO:0005829">
    <property type="term" value="C:cytosol"/>
    <property type="evidence" value="ECO:0007669"/>
    <property type="project" value="TreeGrafter"/>
</dbReference>
<comment type="caution">
    <text evidence="7">The sequence shown here is derived from an EMBL/GenBank/DDBJ whole genome shotgun (WGS) entry which is preliminary data.</text>
</comment>
<dbReference type="Pfam" id="PF03987">
    <property type="entry name" value="Autophagy_act_C"/>
    <property type="match status" value="1"/>
</dbReference>
<evidence type="ECO:0000256" key="1">
    <source>
        <dbReference type="ARBA" id="ARBA00005696"/>
    </source>
</evidence>
<name>A0AA39FFG7_MICHY</name>
<gene>
    <name evidence="7" type="ORF">PV327_002380</name>
</gene>
<reference evidence="7" key="2">
    <citation type="submission" date="2023-03" db="EMBL/GenBank/DDBJ databases">
        <authorList>
            <person name="Inwood S.N."/>
            <person name="Skelly J.G."/>
            <person name="Guhlin J."/>
            <person name="Harrop T.W.R."/>
            <person name="Goldson S.G."/>
            <person name="Dearden P.K."/>
        </authorList>
    </citation>
    <scope>NUCLEOTIDE SEQUENCE</scope>
    <source>
        <strain evidence="7">Lincoln</strain>
        <tissue evidence="7">Whole body</tissue>
    </source>
</reference>
<comment type="similarity">
    <text evidence="1">Belongs to the ATG10 family.</text>
</comment>
<dbReference type="GO" id="GO:0061651">
    <property type="term" value="F:Atg12 conjugating enzyme activity"/>
    <property type="evidence" value="ECO:0007669"/>
    <property type="project" value="TreeGrafter"/>
</dbReference>